<proteinExistence type="predicted"/>
<accession>A0A6J5NJC0</accession>
<protein>
    <submittedName>
        <fullName evidence="2">Uncharacterized protein</fullName>
    </submittedName>
</protein>
<keyword evidence="1" id="KW-1133">Transmembrane helix</keyword>
<keyword evidence="1" id="KW-0472">Membrane</keyword>
<keyword evidence="1" id="KW-0812">Transmembrane</keyword>
<feature type="transmembrane region" description="Helical" evidence="1">
    <location>
        <begin position="9"/>
        <end position="31"/>
    </location>
</feature>
<organism evidence="2">
    <name type="scientific">uncultured Caudovirales phage</name>
    <dbReference type="NCBI Taxonomy" id="2100421"/>
    <lineage>
        <taxon>Viruses</taxon>
        <taxon>Duplodnaviria</taxon>
        <taxon>Heunggongvirae</taxon>
        <taxon>Uroviricota</taxon>
        <taxon>Caudoviricetes</taxon>
        <taxon>Peduoviridae</taxon>
        <taxon>Maltschvirus</taxon>
        <taxon>Maltschvirus maltsch</taxon>
    </lineage>
</organism>
<sequence length="84" mass="8591">MSITIIKDVVLRSIALFMTMALPAIGAGAFAGVEPVQSALIAGALGVSKVLTDLAKAFLDDGQLTAEEVDAVFKRAGKKSEGGK</sequence>
<reference evidence="2" key="1">
    <citation type="submission" date="2020-04" db="EMBL/GenBank/DDBJ databases">
        <authorList>
            <person name="Chiriac C."/>
            <person name="Salcher M."/>
            <person name="Ghai R."/>
            <person name="Kavagutti S V."/>
        </authorList>
    </citation>
    <scope>NUCLEOTIDE SEQUENCE</scope>
</reference>
<dbReference type="EMBL" id="LR796659">
    <property type="protein sequence ID" value="CAB4157836.1"/>
    <property type="molecule type" value="Genomic_DNA"/>
</dbReference>
<evidence type="ECO:0000313" key="2">
    <source>
        <dbReference type="EMBL" id="CAB4157836.1"/>
    </source>
</evidence>
<gene>
    <name evidence="2" type="ORF">UFOVP688_51</name>
</gene>
<evidence type="ECO:0000256" key="1">
    <source>
        <dbReference type="SAM" id="Phobius"/>
    </source>
</evidence>
<name>A0A6J5NJC0_9CAUD</name>